<evidence type="ECO:0000256" key="2">
    <source>
        <dbReference type="ARBA" id="ARBA00011741"/>
    </source>
</evidence>
<dbReference type="InterPro" id="IPR022479">
    <property type="entry name" value="PqqD_bac"/>
</dbReference>
<evidence type="ECO:0000313" key="4">
    <source>
        <dbReference type="EMBL" id="MBI1621302.1"/>
    </source>
</evidence>
<sequence>MTTAITPSARPRLLSGVRTHFDKARDRWVLLAPERALELDAIAMHILAEVDGQTSLENVISALAAKFAAPREQIEQDVRAFFLSLEDRRLMEFV</sequence>
<comment type="subunit">
    <text evidence="2">Monomer. Interacts with PqqE.</text>
</comment>
<evidence type="ECO:0000256" key="1">
    <source>
        <dbReference type="ARBA" id="ARBA00004886"/>
    </source>
</evidence>
<dbReference type="Proteomes" id="UP000601789">
    <property type="component" value="Unassembled WGS sequence"/>
</dbReference>
<gene>
    <name evidence="4" type="primary">pqqD</name>
    <name evidence="4" type="ORF">IOD40_11575</name>
</gene>
<accession>A0ABS0SFQ2</accession>
<dbReference type="InterPro" id="IPR041881">
    <property type="entry name" value="PqqD_sf"/>
</dbReference>
<keyword evidence="3" id="KW-0884">PQQ biosynthesis</keyword>
<comment type="caution">
    <text evidence="4">The sequence shown here is derived from an EMBL/GenBank/DDBJ whole genome shotgun (WGS) entry which is preliminary data.</text>
</comment>
<protein>
    <submittedName>
        <fullName evidence="4">Pyrroloquinoline quinone biosynthesis peptide chaperone PqqD</fullName>
    </submittedName>
</protein>
<keyword evidence="5" id="KW-1185">Reference proteome</keyword>
<reference evidence="4 5" key="1">
    <citation type="submission" date="2020-10" db="EMBL/GenBank/DDBJ databases">
        <title>Aquamicrobium zhengzhouensis sp. nov., a exopolysaccharide producing bacterium isolated from farmland soil.</title>
        <authorList>
            <person name="Wang X."/>
        </authorList>
    </citation>
    <scope>NUCLEOTIDE SEQUENCE [LARGE SCALE GENOMIC DNA]</scope>
    <source>
        <strain evidence="5">cd-1</strain>
    </source>
</reference>
<dbReference type="EMBL" id="JADGMQ010000007">
    <property type="protein sequence ID" value="MBI1621302.1"/>
    <property type="molecule type" value="Genomic_DNA"/>
</dbReference>
<proteinExistence type="predicted"/>
<dbReference type="NCBIfam" id="TIGR03859">
    <property type="entry name" value="PQQ_PqqD"/>
    <property type="match status" value="1"/>
</dbReference>
<dbReference type="InterPro" id="IPR008792">
    <property type="entry name" value="PQQD"/>
</dbReference>
<name>A0ABS0SFQ2_9HYPH</name>
<organism evidence="4 5">
    <name type="scientific">Aquamicrobium zhengzhouense</name>
    <dbReference type="NCBI Taxonomy" id="2781738"/>
    <lineage>
        <taxon>Bacteria</taxon>
        <taxon>Pseudomonadati</taxon>
        <taxon>Pseudomonadota</taxon>
        <taxon>Alphaproteobacteria</taxon>
        <taxon>Hyphomicrobiales</taxon>
        <taxon>Phyllobacteriaceae</taxon>
        <taxon>Aquamicrobium</taxon>
    </lineage>
</organism>
<dbReference type="Gene3D" id="1.10.10.1150">
    <property type="entry name" value="Coenzyme PQQ synthesis protein D (PqqD)"/>
    <property type="match status" value="1"/>
</dbReference>
<evidence type="ECO:0000313" key="5">
    <source>
        <dbReference type="Proteomes" id="UP000601789"/>
    </source>
</evidence>
<evidence type="ECO:0000256" key="3">
    <source>
        <dbReference type="ARBA" id="ARBA00022905"/>
    </source>
</evidence>
<dbReference type="RefSeq" id="WP_233713952.1">
    <property type="nucleotide sequence ID" value="NZ_JADGMQ010000007.1"/>
</dbReference>
<dbReference type="Pfam" id="PF05402">
    <property type="entry name" value="PqqD"/>
    <property type="match status" value="1"/>
</dbReference>
<comment type="pathway">
    <text evidence="1">Cofactor biosynthesis; pyrroloquinoline quinone biosynthesis.</text>
</comment>